<evidence type="ECO:0000259" key="2">
    <source>
        <dbReference type="Pfam" id="PF02698"/>
    </source>
</evidence>
<evidence type="ECO:0000313" key="4">
    <source>
        <dbReference type="Proteomes" id="UP000249417"/>
    </source>
</evidence>
<dbReference type="GO" id="GO:0005886">
    <property type="term" value="C:plasma membrane"/>
    <property type="evidence" value="ECO:0007669"/>
    <property type="project" value="TreeGrafter"/>
</dbReference>
<evidence type="ECO:0000256" key="1">
    <source>
        <dbReference type="SAM" id="Phobius"/>
    </source>
</evidence>
<keyword evidence="1" id="KW-0472">Membrane</keyword>
<keyword evidence="1" id="KW-0812">Transmembrane</keyword>
<name>A0A2W5N5T6_9BACT</name>
<protein>
    <submittedName>
        <fullName evidence="3">YdcF family protein</fullName>
    </submittedName>
</protein>
<gene>
    <name evidence="3" type="ORF">DI551_05765</name>
</gene>
<sequence>MLFRFFAYCTAAFFTLVLFWTIGWLWFAANVVSMKPQDLETKTDAVIVLTGGDKRVNTGFDLVAEGKANYILISGVNPKVTSAELFALWNGNHSKVLPKVTLDYAAGDTVSNATESKKWIAEHEIKSIRLVTANYHMTRSMLMFHKEMPGLIIYKHPVVPDGFAPWSKPFWSLTFQEYNKCLAAWLRLDLMNKNPSLKDG</sequence>
<dbReference type="GO" id="GO:0043164">
    <property type="term" value="P:Gram-negative-bacterium-type cell wall biogenesis"/>
    <property type="evidence" value="ECO:0007669"/>
    <property type="project" value="TreeGrafter"/>
</dbReference>
<dbReference type="AlphaFoldDB" id="A0A2W5N5T6"/>
<dbReference type="PANTHER" id="PTHR30336:SF4">
    <property type="entry name" value="ENVELOPE BIOGENESIS FACTOR ELYC"/>
    <property type="match status" value="1"/>
</dbReference>
<proteinExistence type="predicted"/>
<dbReference type="Proteomes" id="UP000249417">
    <property type="component" value="Unassembled WGS sequence"/>
</dbReference>
<accession>A0A2W5N5T6</accession>
<dbReference type="GO" id="GO:0000270">
    <property type="term" value="P:peptidoglycan metabolic process"/>
    <property type="evidence" value="ECO:0007669"/>
    <property type="project" value="TreeGrafter"/>
</dbReference>
<feature type="domain" description="DUF218" evidence="2">
    <location>
        <begin position="44"/>
        <end position="162"/>
    </location>
</feature>
<dbReference type="CDD" id="cd06259">
    <property type="entry name" value="YdcF-like"/>
    <property type="match status" value="1"/>
</dbReference>
<dbReference type="Pfam" id="PF02698">
    <property type="entry name" value="DUF218"/>
    <property type="match status" value="1"/>
</dbReference>
<dbReference type="InterPro" id="IPR051599">
    <property type="entry name" value="Cell_Envelope_Assoc"/>
</dbReference>
<keyword evidence="1" id="KW-1133">Transmembrane helix</keyword>
<feature type="transmembrane region" description="Helical" evidence="1">
    <location>
        <begin position="5"/>
        <end position="27"/>
    </location>
</feature>
<comment type="caution">
    <text evidence="3">The sequence shown here is derived from an EMBL/GenBank/DDBJ whole genome shotgun (WGS) entry which is preliminary data.</text>
</comment>
<organism evidence="3 4">
    <name type="scientific">Micavibrio aeruginosavorus</name>
    <dbReference type="NCBI Taxonomy" id="349221"/>
    <lineage>
        <taxon>Bacteria</taxon>
        <taxon>Pseudomonadati</taxon>
        <taxon>Bdellovibrionota</taxon>
        <taxon>Bdellovibrionia</taxon>
        <taxon>Bdellovibrionales</taxon>
        <taxon>Pseudobdellovibrionaceae</taxon>
        <taxon>Micavibrio</taxon>
    </lineage>
</organism>
<dbReference type="InterPro" id="IPR003848">
    <property type="entry name" value="DUF218"/>
</dbReference>
<dbReference type="Gene3D" id="3.40.50.620">
    <property type="entry name" value="HUPs"/>
    <property type="match status" value="1"/>
</dbReference>
<dbReference type="EMBL" id="QFQB01000032">
    <property type="protein sequence ID" value="PZQ46115.1"/>
    <property type="molecule type" value="Genomic_DNA"/>
</dbReference>
<dbReference type="InterPro" id="IPR014729">
    <property type="entry name" value="Rossmann-like_a/b/a_fold"/>
</dbReference>
<dbReference type="PANTHER" id="PTHR30336">
    <property type="entry name" value="INNER MEMBRANE PROTEIN, PROBABLE PERMEASE"/>
    <property type="match status" value="1"/>
</dbReference>
<reference evidence="3 4" key="1">
    <citation type="submission" date="2017-08" db="EMBL/GenBank/DDBJ databases">
        <title>Infants hospitalized years apart are colonized by the same room-sourced microbial strains.</title>
        <authorList>
            <person name="Brooks B."/>
            <person name="Olm M.R."/>
            <person name="Firek B.A."/>
            <person name="Baker R."/>
            <person name="Thomas B.C."/>
            <person name="Morowitz M.J."/>
            <person name="Banfield J.F."/>
        </authorList>
    </citation>
    <scope>NUCLEOTIDE SEQUENCE [LARGE SCALE GENOMIC DNA]</scope>
    <source>
        <strain evidence="3">S2_005_002_R2_29</strain>
    </source>
</reference>
<evidence type="ECO:0000313" key="3">
    <source>
        <dbReference type="EMBL" id="PZQ46115.1"/>
    </source>
</evidence>